<evidence type="ECO:0000313" key="1">
    <source>
        <dbReference type="EMBL" id="GGC24360.1"/>
    </source>
</evidence>
<evidence type="ECO:0000313" key="2">
    <source>
        <dbReference type="Proteomes" id="UP000602004"/>
    </source>
</evidence>
<dbReference type="InterPro" id="IPR046348">
    <property type="entry name" value="SIS_dom_sf"/>
</dbReference>
<accession>A0ABQ1LJX1</accession>
<evidence type="ECO:0008006" key="3">
    <source>
        <dbReference type="Google" id="ProtNLM"/>
    </source>
</evidence>
<reference evidence="2" key="1">
    <citation type="journal article" date="2019" name="Int. J. Syst. Evol. Microbiol.">
        <title>The Global Catalogue of Microorganisms (GCM) 10K type strain sequencing project: providing services to taxonomists for standard genome sequencing and annotation.</title>
        <authorList>
            <consortium name="The Broad Institute Genomics Platform"/>
            <consortium name="The Broad Institute Genome Sequencing Center for Infectious Disease"/>
            <person name="Wu L."/>
            <person name="Ma J."/>
        </authorList>
    </citation>
    <scope>NUCLEOTIDE SEQUENCE [LARGE SCALE GENOMIC DNA]</scope>
    <source>
        <strain evidence="2">CGMCC 1.15103</strain>
    </source>
</reference>
<dbReference type="EMBL" id="BMHL01000001">
    <property type="protein sequence ID" value="GGC24360.1"/>
    <property type="molecule type" value="Genomic_DNA"/>
</dbReference>
<organism evidence="1 2">
    <name type="scientific">Paraburkholderia caffeinilytica</name>
    <dbReference type="NCBI Taxonomy" id="1761016"/>
    <lineage>
        <taxon>Bacteria</taxon>
        <taxon>Pseudomonadati</taxon>
        <taxon>Pseudomonadota</taxon>
        <taxon>Betaproteobacteria</taxon>
        <taxon>Burkholderiales</taxon>
        <taxon>Burkholderiaceae</taxon>
        <taxon>Paraburkholderia</taxon>
    </lineage>
</organism>
<sequence>MGKQFAEEIAYLPSAIRWALEQNVDLLTRVIAANSGRSLLAVGSGGSSTSAAFLAQLHESEFGRISRQSTPVELLAHETRPEDCAVVLVSAEGKNKDVLAASRHMLTLEIPGFALTLAPESPLADRLRASGATVAAFAAPWGKDGYLATNSLIATMILVARGYSIDGLQRYLEQIDGQWLEQRRGQIAEQGLGDAVDAGRHICVLYGRDGIAGAIDIESKIAESAIGVVQKVDFRQFAHGRHLQLANRELAPCFVSFESPRDRILAQATIGTFPADVPVIRLDLPTEHALAEIVSVIDAILVTDILSQRRGIDPGQPDVPEFGRALHASDVRMAVRGRGGWPPALVRKVRNVNAPRATYETFRLAGVAFANRLERARFRALVCDFDGTFCNTDLRFEGLDACLISEIARIAGAGFPIGFATGRGDSLHDDLRGKLDEGLWERITIGFYSGSIVSGLAAAAPVQGKPDPRFVELTEWLTESTLLGALKSSPKIGEGQLSLRIRDHSAKYRVGAYVRQWLNTKGYGGWRIFYSGHSIDVLTESAGKDRVVSAIAATVGCGRDDEILRLGDSGDIEGNDYEFLNAGLGLSVNGVSIARDACWNFLPLGLMGAQGTRFYLKALVIEGGALRFAPEFIEHVRAILTVPGFER</sequence>
<name>A0ABQ1LJX1_9BURK</name>
<dbReference type="SUPFAM" id="SSF53697">
    <property type="entry name" value="SIS domain"/>
    <property type="match status" value="1"/>
</dbReference>
<comment type="caution">
    <text evidence="1">The sequence shown here is derived from an EMBL/GenBank/DDBJ whole genome shotgun (WGS) entry which is preliminary data.</text>
</comment>
<dbReference type="InterPro" id="IPR036412">
    <property type="entry name" value="HAD-like_sf"/>
</dbReference>
<dbReference type="Proteomes" id="UP000602004">
    <property type="component" value="Unassembled WGS sequence"/>
</dbReference>
<proteinExistence type="predicted"/>
<gene>
    <name evidence="1" type="ORF">GCM10011400_08430</name>
</gene>
<keyword evidence="2" id="KW-1185">Reference proteome</keyword>
<dbReference type="SUPFAM" id="SSF56784">
    <property type="entry name" value="HAD-like"/>
    <property type="match status" value="1"/>
</dbReference>
<protein>
    <recommendedName>
        <fullName evidence="3">SIS domain-containing protein</fullName>
    </recommendedName>
</protein>
<dbReference type="Gene3D" id="3.40.50.10490">
    <property type="entry name" value="Glucose-6-phosphate isomerase like protein, domain 1"/>
    <property type="match status" value="1"/>
</dbReference>